<feature type="region of interest" description="Disordered" evidence="1">
    <location>
        <begin position="52"/>
        <end position="71"/>
    </location>
</feature>
<sequence length="230" mass="24814">MHGIYIKLRFAVPAAVVLAVVALVTGLVLSGTVWANGADGAGDNDFNIRVEAATGPDPASKPSGSGTVNDPVKVRLVDPLSTESQQWNVIVTSTKNQVGRISIKFVDTNPNMKIKGRDLPTSGNVGGTLPNNRYYPDLFTQMRFSVFNGSTRLWTGELGTDGNIDLSDERANNPAKPGYLQVKLPVSMRKGETRTLVIKEYIDTTIAKDDMNVYNGTTTGLMLLVKGETR</sequence>
<proteinExistence type="predicted"/>
<name>A0A086ZEZ0_9BIFI</name>
<gene>
    <name evidence="2" type="ORF">BBOH_1352</name>
</gene>
<dbReference type="AlphaFoldDB" id="A0A086ZEZ0"/>
<evidence type="ECO:0000313" key="2">
    <source>
        <dbReference type="EMBL" id="KFI45090.1"/>
    </source>
</evidence>
<protein>
    <submittedName>
        <fullName evidence="2">Putative fimbrial subunit FimB</fullName>
    </submittedName>
</protein>
<evidence type="ECO:0000256" key="1">
    <source>
        <dbReference type="SAM" id="MobiDB-lite"/>
    </source>
</evidence>
<reference evidence="2 3" key="1">
    <citation type="submission" date="2014-03" db="EMBL/GenBank/DDBJ databases">
        <title>Genomics of Bifidobacteria.</title>
        <authorList>
            <person name="Ventura M."/>
            <person name="Milani C."/>
            <person name="Lugli G.A."/>
        </authorList>
    </citation>
    <scope>NUCLEOTIDE SEQUENCE [LARGE SCALE GENOMIC DNA]</scope>
    <source>
        <strain evidence="2 3">DSM 22767</strain>
    </source>
</reference>
<accession>A0A086ZEZ0</accession>
<comment type="caution">
    <text evidence="2">The sequence shown here is derived from an EMBL/GenBank/DDBJ whole genome shotgun (WGS) entry which is preliminary data.</text>
</comment>
<dbReference type="EMBL" id="JGYP01000004">
    <property type="protein sequence ID" value="KFI45090.1"/>
    <property type="molecule type" value="Genomic_DNA"/>
</dbReference>
<dbReference type="OrthoDB" id="3232895at2"/>
<dbReference type="STRING" id="1437606.BBOH_1352"/>
<dbReference type="Proteomes" id="UP000029096">
    <property type="component" value="Unassembled WGS sequence"/>
</dbReference>
<organism evidence="2 3">
    <name type="scientific">Bifidobacterium bohemicum DSM 22767</name>
    <dbReference type="NCBI Taxonomy" id="1437606"/>
    <lineage>
        <taxon>Bacteria</taxon>
        <taxon>Bacillati</taxon>
        <taxon>Actinomycetota</taxon>
        <taxon>Actinomycetes</taxon>
        <taxon>Bifidobacteriales</taxon>
        <taxon>Bifidobacteriaceae</taxon>
        <taxon>Bifidobacterium</taxon>
    </lineage>
</organism>
<dbReference type="RefSeq" id="WP_033521604.1">
    <property type="nucleotide sequence ID" value="NZ_JDUS01000009.1"/>
</dbReference>
<evidence type="ECO:0000313" key="3">
    <source>
        <dbReference type="Proteomes" id="UP000029096"/>
    </source>
</evidence>
<keyword evidence="3" id="KW-1185">Reference proteome</keyword>